<sequence length="65" mass="7772">MRNKINLNRRKVKVFRPRRSPGRRRGRRYDGRRILPSGHLPPRSSIGRLLCRTCLRSPRCPQPRI</sequence>
<reference evidence="2 3" key="1">
    <citation type="submission" date="2024-04" db="EMBL/GenBank/DDBJ databases">
        <authorList>
            <person name="Rising A."/>
            <person name="Reimegard J."/>
            <person name="Sonavane S."/>
            <person name="Akerstrom W."/>
            <person name="Nylinder S."/>
            <person name="Hedman E."/>
            <person name="Kallberg Y."/>
        </authorList>
    </citation>
    <scope>NUCLEOTIDE SEQUENCE [LARGE SCALE GENOMIC DNA]</scope>
</reference>
<dbReference type="EMBL" id="CAXIEN010000295">
    <property type="protein sequence ID" value="CAL1291911.1"/>
    <property type="molecule type" value="Genomic_DNA"/>
</dbReference>
<feature type="region of interest" description="Disordered" evidence="1">
    <location>
        <begin position="18"/>
        <end position="41"/>
    </location>
</feature>
<protein>
    <recommendedName>
        <fullName evidence="4">Ribosomal protein S14</fullName>
    </recommendedName>
</protein>
<dbReference type="AlphaFoldDB" id="A0AAV2B6Q3"/>
<evidence type="ECO:0000256" key="1">
    <source>
        <dbReference type="SAM" id="MobiDB-lite"/>
    </source>
</evidence>
<comment type="caution">
    <text evidence="2">The sequence shown here is derived from an EMBL/GenBank/DDBJ whole genome shotgun (WGS) entry which is preliminary data.</text>
</comment>
<evidence type="ECO:0008006" key="4">
    <source>
        <dbReference type="Google" id="ProtNLM"/>
    </source>
</evidence>
<accession>A0AAV2B6Q3</accession>
<name>A0AAV2B6Q3_9ARAC</name>
<feature type="compositionally biased region" description="Basic residues" evidence="1">
    <location>
        <begin position="18"/>
        <end position="27"/>
    </location>
</feature>
<keyword evidence="3" id="KW-1185">Reference proteome</keyword>
<evidence type="ECO:0000313" key="2">
    <source>
        <dbReference type="EMBL" id="CAL1291911.1"/>
    </source>
</evidence>
<gene>
    <name evidence="2" type="ORF">LARSCL_LOCUS17355</name>
</gene>
<proteinExistence type="predicted"/>
<organism evidence="2 3">
    <name type="scientific">Larinioides sclopetarius</name>
    <dbReference type="NCBI Taxonomy" id="280406"/>
    <lineage>
        <taxon>Eukaryota</taxon>
        <taxon>Metazoa</taxon>
        <taxon>Ecdysozoa</taxon>
        <taxon>Arthropoda</taxon>
        <taxon>Chelicerata</taxon>
        <taxon>Arachnida</taxon>
        <taxon>Araneae</taxon>
        <taxon>Araneomorphae</taxon>
        <taxon>Entelegynae</taxon>
        <taxon>Araneoidea</taxon>
        <taxon>Araneidae</taxon>
        <taxon>Larinioides</taxon>
    </lineage>
</organism>
<feature type="non-terminal residue" evidence="2">
    <location>
        <position position="65"/>
    </location>
</feature>
<evidence type="ECO:0000313" key="3">
    <source>
        <dbReference type="Proteomes" id="UP001497382"/>
    </source>
</evidence>
<dbReference type="Proteomes" id="UP001497382">
    <property type="component" value="Unassembled WGS sequence"/>
</dbReference>